<protein>
    <submittedName>
        <fullName evidence="2">Uncharacterized protein</fullName>
    </submittedName>
</protein>
<dbReference type="EMBL" id="BGZK01000479">
    <property type="protein sequence ID" value="GBP46200.1"/>
    <property type="molecule type" value="Genomic_DNA"/>
</dbReference>
<organism evidence="2 3">
    <name type="scientific">Eumeta variegata</name>
    <name type="common">Bagworm moth</name>
    <name type="synonym">Eumeta japonica</name>
    <dbReference type="NCBI Taxonomy" id="151549"/>
    <lineage>
        <taxon>Eukaryota</taxon>
        <taxon>Metazoa</taxon>
        <taxon>Ecdysozoa</taxon>
        <taxon>Arthropoda</taxon>
        <taxon>Hexapoda</taxon>
        <taxon>Insecta</taxon>
        <taxon>Pterygota</taxon>
        <taxon>Neoptera</taxon>
        <taxon>Endopterygota</taxon>
        <taxon>Lepidoptera</taxon>
        <taxon>Glossata</taxon>
        <taxon>Ditrysia</taxon>
        <taxon>Tineoidea</taxon>
        <taxon>Psychidae</taxon>
        <taxon>Oiketicinae</taxon>
        <taxon>Eumeta</taxon>
    </lineage>
</organism>
<dbReference type="AlphaFoldDB" id="A0A4C1W5L9"/>
<keyword evidence="1" id="KW-0812">Transmembrane</keyword>
<reference evidence="2 3" key="1">
    <citation type="journal article" date="2019" name="Commun. Biol.">
        <title>The bagworm genome reveals a unique fibroin gene that provides high tensile strength.</title>
        <authorList>
            <person name="Kono N."/>
            <person name="Nakamura H."/>
            <person name="Ohtoshi R."/>
            <person name="Tomita M."/>
            <person name="Numata K."/>
            <person name="Arakawa K."/>
        </authorList>
    </citation>
    <scope>NUCLEOTIDE SEQUENCE [LARGE SCALE GENOMIC DNA]</scope>
</reference>
<accession>A0A4C1W5L9</accession>
<comment type="caution">
    <text evidence="2">The sequence shown here is derived from an EMBL/GenBank/DDBJ whole genome shotgun (WGS) entry which is preliminary data.</text>
</comment>
<keyword evidence="1" id="KW-0472">Membrane</keyword>
<dbReference type="Proteomes" id="UP000299102">
    <property type="component" value="Unassembled WGS sequence"/>
</dbReference>
<evidence type="ECO:0000313" key="3">
    <source>
        <dbReference type="Proteomes" id="UP000299102"/>
    </source>
</evidence>
<sequence length="105" mass="11569">MDTRGTTNALPAVWVGTRHLMEREWGDEGASGTKHNSGTCYFTASAVSTTLSAALCIGIVGVYIWTSIQFYDNLEGKAKKASKKLETLNRVQQYFKPDPHLLGPY</sequence>
<proteinExistence type="predicted"/>
<evidence type="ECO:0000313" key="2">
    <source>
        <dbReference type="EMBL" id="GBP46200.1"/>
    </source>
</evidence>
<keyword evidence="3" id="KW-1185">Reference proteome</keyword>
<keyword evidence="1" id="KW-1133">Transmembrane helix</keyword>
<name>A0A4C1W5L9_EUMVA</name>
<gene>
    <name evidence="2" type="ORF">EVAR_82198_1</name>
</gene>
<evidence type="ECO:0000256" key="1">
    <source>
        <dbReference type="SAM" id="Phobius"/>
    </source>
</evidence>
<feature type="transmembrane region" description="Helical" evidence="1">
    <location>
        <begin position="41"/>
        <end position="65"/>
    </location>
</feature>